<name>A0A3M3UJ90_PSESJ</name>
<dbReference type="AlphaFoldDB" id="A0A3M3UJ90"/>
<accession>A0A3M3UJ90</accession>
<proteinExistence type="inferred from homology"/>
<comment type="similarity">
    <text evidence="1">Belongs to the bacterial solute-binding protein 3 family.</text>
</comment>
<dbReference type="EMBL" id="RBPQ01000026">
    <property type="protein sequence ID" value="RMO33182.1"/>
    <property type="molecule type" value="Genomic_DNA"/>
</dbReference>
<dbReference type="Gene3D" id="3.40.190.10">
    <property type="entry name" value="Periplasmic binding protein-like II"/>
    <property type="match status" value="2"/>
</dbReference>
<feature type="domain" description="Solute-binding protein family 3/N-terminal" evidence="3">
    <location>
        <begin position="74"/>
        <end position="301"/>
    </location>
</feature>
<reference evidence="4 5" key="1">
    <citation type="submission" date="2018-08" db="EMBL/GenBank/DDBJ databases">
        <title>Recombination of ecologically and evolutionarily significant loci maintains genetic cohesion in the Pseudomonas syringae species complex.</title>
        <authorList>
            <person name="Dillon M."/>
            <person name="Thakur S."/>
            <person name="Almeida R.N.D."/>
            <person name="Weir B.S."/>
            <person name="Guttman D.S."/>
        </authorList>
    </citation>
    <scope>NUCLEOTIDE SEQUENCE [LARGE SCALE GENOMIC DNA]</scope>
    <source>
        <strain evidence="4 5">ICMP 2788</strain>
    </source>
</reference>
<evidence type="ECO:0000256" key="1">
    <source>
        <dbReference type="ARBA" id="ARBA00010333"/>
    </source>
</evidence>
<comment type="caution">
    <text evidence="4">The sequence shown here is derived from an EMBL/GenBank/DDBJ whole genome shotgun (WGS) entry which is preliminary data.</text>
</comment>
<evidence type="ECO:0000313" key="4">
    <source>
        <dbReference type="EMBL" id="RMO33182.1"/>
    </source>
</evidence>
<dbReference type="Proteomes" id="UP000276886">
    <property type="component" value="Unassembled WGS sequence"/>
</dbReference>
<sequence>MLHVRYQVKWCFCIREWSKNRAHRSKYSKTRCRQGANNSCRVTANGATPMQSYKKILLIAAATLAFSGSAFAEKMKMGIEGAYPPFNNKDASGQVVGFDYEIGQALCAKMKVECEAVTSDWDGIIPALMASKFDFLISSLSITEAREEVVDFTNPYYSNKLQFIAPKTSSIDVSSIEKAKESLVGKSVGAQRSTLAATWLEDKLGIMDPKLYDTQENAFLDLSSGRVDAMLADKYVSFEWLKSEAGQNFEFKGEPVVENDKIGIAVRKGNTELRDRLNVALKEIIDDGTYKKINDKYFPFSIR</sequence>
<evidence type="ECO:0000313" key="5">
    <source>
        <dbReference type="Proteomes" id="UP000276886"/>
    </source>
</evidence>
<evidence type="ECO:0000259" key="3">
    <source>
        <dbReference type="SMART" id="SM00062"/>
    </source>
</evidence>
<dbReference type="InterPro" id="IPR001638">
    <property type="entry name" value="Solute-binding_3/MltF_N"/>
</dbReference>
<gene>
    <name evidence="4" type="ORF">ALQ44_04612</name>
</gene>
<dbReference type="PANTHER" id="PTHR35936">
    <property type="entry name" value="MEMBRANE-BOUND LYTIC MUREIN TRANSGLYCOSYLASE F"/>
    <property type="match status" value="1"/>
</dbReference>
<organism evidence="4 5">
    <name type="scientific">Pseudomonas syringae pv. pisi</name>
    <dbReference type="NCBI Taxonomy" id="59510"/>
    <lineage>
        <taxon>Bacteria</taxon>
        <taxon>Pseudomonadati</taxon>
        <taxon>Pseudomonadota</taxon>
        <taxon>Gammaproteobacteria</taxon>
        <taxon>Pseudomonadales</taxon>
        <taxon>Pseudomonadaceae</taxon>
        <taxon>Pseudomonas</taxon>
        <taxon>Pseudomonas syringae</taxon>
    </lineage>
</organism>
<evidence type="ECO:0000256" key="2">
    <source>
        <dbReference type="ARBA" id="ARBA00022729"/>
    </source>
</evidence>
<dbReference type="Pfam" id="PF00497">
    <property type="entry name" value="SBP_bac_3"/>
    <property type="match status" value="1"/>
</dbReference>
<dbReference type="PANTHER" id="PTHR35936:SF17">
    <property type="entry name" value="ARGININE-BINDING EXTRACELLULAR PROTEIN ARTP"/>
    <property type="match status" value="1"/>
</dbReference>
<protein>
    <submittedName>
        <fullName evidence="4">Extracellular solute-binding protein</fullName>
    </submittedName>
</protein>
<keyword evidence="2" id="KW-0732">Signal</keyword>
<dbReference type="CDD" id="cd13702">
    <property type="entry name" value="PBP2_mlr5654_like"/>
    <property type="match status" value="1"/>
</dbReference>
<dbReference type="SMART" id="SM00062">
    <property type="entry name" value="PBPb"/>
    <property type="match status" value="1"/>
</dbReference>
<dbReference type="SUPFAM" id="SSF53850">
    <property type="entry name" value="Periplasmic binding protein-like II"/>
    <property type="match status" value="1"/>
</dbReference>